<evidence type="ECO:0000313" key="2">
    <source>
        <dbReference type="EMBL" id="GBP03699.1"/>
    </source>
</evidence>
<organism evidence="2 3">
    <name type="scientific">Eumeta variegata</name>
    <name type="common">Bagworm moth</name>
    <name type="synonym">Eumeta japonica</name>
    <dbReference type="NCBI Taxonomy" id="151549"/>
    <lineage>
        <taxon>Eukaryota</taxon>
        <taxon>Metazoa</taxon>
        <taxon>Ecdysozoa</taxon>
        <taxon>Arthropoda</taxon>
        <taxon>Hexapoda</taxon>
        <taxon>Insecta</taxon>
        <taxon>Pterygota</taxon>
        <taxon>Neoptera</taxon>
        <taxon>Endopterygota</taxon>
        <taxon>Lepidoptera</taxon>
        <taxon>Glossata</taxon>
        <taxon>Ditrysia</taxon>
        <taxon>Tineoidea</taxon>
        <taxon>Psychidae</taxon>
        <taxon>Oiketicinae</taxon>
        <taxon>Eumeta</taxon>
    </lineage>
</organism>
<name>A0A4C1SNI5_EUMVA</name>
<keyword evidence="3" id="KW-1185">Reference proteome</keyword>
<comment type="caution">
    <text evidence="2">The sequence shown here is derived from an EMBL/GenBank/DDBJ whole genome shotgun (WGS) entry which is preliminary data.</text>
</comment>
<proteinExistence type="predicted"/>
<evidence type="ECO:0000313" key="3">
    <source>
        <dbReference type="Proteomes" id="UP000299102"/>
    </source>
</evidence>
<dbReference type="AlphaFoldDB" id="A0A4C1SNI5"/>
<feature type="compositionally biased region" description="Basic and acidic residues" evidence="1">
    <location>
        <begin position="42"/>
        <end position="59"/>
    </location>
</feature>
<evidence type="ECO:0000256" key="1">
    <source>
        <dbReference type="SAM" id="MobiDB-lite"/>
    </source>
</evidence>
<dbReference type="EMBL" id="BGZK01003685">
    <property type="protein sequence ID" value="GBP03699.1"/>
    <property type="molecule type" value="Genomic_DNA"/>
</dbReference>
<dbReference type="Proteomes" id="UP000299102">
    <property type="component" value="Unassembled WGS sequence"/>
</dbReference>
<feature type="region of interest" description="Disordered" evidence="1">
    <location>
        <begin position="40"/>
        <end position="59"/>
    </location>
</feature>
<accession>A0A4C1SNI5</accession>
<gene>
    <name evidence="2" type="ORF">EVAR_101589_1</name>
</gene>
<sequence length="112" mass="12391">MHKDASSQRKTSDQWTRSILDAIEVGADVKVTAKPNALQYADNKDPDTRCGIKGSASKDKTKNKKLFLAINVQNCVLLGLNAKRLRLPHTETHPVVLIPTNRPLYAGKSRNV</sequence>
<reference evidence="2 3" key="1">
    <citation type="journal article" date="2019" name="Commun. Biol.">
        <title>The bagworm genome reveals a unique fibroin gene that provides high tensile strength.</title>
        <authorList>
            <person name="Kono N."/>
            <person name="Nakamura H."/>
            <person name="Ohtoshi R."/>
            <person name="Tomita M."/>
            <person name="Numata K."/>
            <person name="Arakawa K."/>
        </authorList>
    </citation>
    <scope>NUCLEOTIDE SEQUENCE [LARGE SCALE GENOMIC DNA]</scope>
</reference>
<protein>
    <submittedName>
        <fullName evidence="2">Uncharacterized protein</fullName>
    </submittedName>
</protein>